<dbReference type="EMBL" id="BTGU01011288">
    <property type="protein sequence ID" value="GMN71174.1"/>
    <property type="molecule type" value="Genomic_DNA"/>
</dbReference>
<comment type="caution">
    <text evidence="2">The sequence shown here is derived from an EMBL/GenBank/DDBJ whole genome shotgun (WGS) entry which is preliminary data.</text>
</comment>
<evidence type="ECO:0000256" key="1">
    <source>
        <dbReference type="SAM" id="Phobius"/>
    </source>
</evidence>
<feature type="transmembrane region" description="Helical" evidence="1">
    <location>
        <begin position="12"/>
        <end position="31"/>
    </location>
</feature>
<dbReference type="Proteomes" id="UP001187192">
    <property type="component" value="Unassembled WGS sequence"/>
</dbReference>
<feature type="non-terminal residue" evidence="2">
    <location>
        <position position="240"/>
    </location>
</feature>
<gene>
    <name evidence="2" type="ORF">TIFTF001_052631</name>
</gene>
<evidence type="ECO:0000313" key="2">
    <source>
        <dbReference type="EMBL" id="GMN71174.1"/>
    </source>
</evidence>
<sequence>HGGKYLVNEELLSISIVLGAFYLSLDIVKLGSLLPLLILPRPVLLVQVTIFHVVTFLDTVVGVEFPNPGLCWVLLPGSGSGFEIKPRKGFRTGVEAQVFGWDPKVQFSESGPGLITRGSGLKLDTKVKARNGAKVGIQDSSFEIGVGVRFGTRGPVEIWDRGRGSGFVTRVKALVLGLELGFDYKIRVRVEVEVGIWNQSRSLGFRSEVRAQISCFRIGTGVGFKDSGRVEFGTRNGGLC</sequence>
<evidence type="ECO:0000313" key="3">
    <source>
        <dbReference type="Proteomes" id="UP001187192"/>
    </source>
</evidence>
<keyword evidence="1" id="KW-1133">Transmembrane helix</keyword>
<proteinExistence type="predicted"/>
<accession>A0AA88EKE0</accession>
<keyword evidence="1" id="KW-0812">Transmembrane</keyword>
<name>A0AA88EKE0_FICCA</name>
<organism evidence="2 3">
    <name type="scientific">Ficus carica</name>
    <name type="common">Common fig</name>
    <dbReference type="NCBI Taxonomy" id="3494"/>
    <lineage>
        <taxon>Eukaryota</taxon>
        <taxon>Viridiplantae</taxon>
        <taxon>Streptophyta</taxon>
        <taxon>Embryophyta</taxon>
        <taxon>Tracheophyta</taxon>
        <taxon>Spermatophyta</taxon>
        <taxon>Magnoliopsida</taxon>
        <taxon>eudicotyledons</taxon>
        <taxon>Gunneridae</taxon>
        <taxon>Pentapetalae</taxon>
        <taxon>rosids</taxon>
        <taxon>fabids</taxon>
        <taxon>Rosales</taxon>
        <taxon>Moraceae</taxon>
        <taxon>Ficeae</taxon>
        <taxon>Ficus</taxon>
    </lineage>
</organism>
<dbReference type="AlphaFoldDB" id="A0AA88EKE0"/>
<protein>
    <submittedName>
        <fullName evidence="2">Uncharacterized protein</fullName>
    </submittedName>
</protein>
<reference evidence="2" key="1">
    <citation type="submission" date="2023-07" db="EMBL/GenBank/DDBJ databases">
        <title>draft genome sequence of fig (Ficus carica).</title>
        <authorList>
            <person name="Takahashi T."/>
            <person name="Nishimura K."/>
        </authorList>
    </citation>
    <scope>NUCLEOTIDE SEQUENCE</scope>
</reference>
<keyword evidence="3" id="KW-1185">Reference proteome</keyword>
<keyword evidence="1" id="KW-0472">Membrane</keyword>